<gene>
    <name evidence="1" type="ORF">ATL40_0722</name>
</gene>
<dbReference type="RefSeq" id="WP_169925866.1">
    <property type="nucleotide sequence ID" value="NZ_PDJD01000001.1"/>
</dbReference>
<protein>
    <submittedName>
        <fullName evidence="1">Putative OsmC-like protein</fullName>
    </submittedName>
</protein>
<evidence type="ECO:0000313" key="2">
    <source>
        <dbReference type="Proteomes" id="UP000224915"/>
    </source>
</evidence>
<dbReference type="InterPro" id="IPR036102">
    <property type="entry name" value="OsmC/Ohrsf"/>
</dbReference>
<dbReference type="Proteomes" id="UP000224915">
    <property type="component" value="Unassembled WGS sequence"/>
</dbReference>
<reference evidence="1 2" key="1">
    <citation type="submission" date="2017-10" db="EMBL/GenBank/DDBJ databases">
        <title>Sequencing the genomes of 1000 actinobacteria strains.</title>
        <authorList>
            <person name="Klenk H.-P."/>
        </authorList>
    </citation>
    <scope>NUCLEOTIDE SEQUENCE [LARGE SCALE GENOMIC DNA]</scope>
    <source>
        <strain evidence="1 2">DSM 21801</strain>
    </source>
</reference>
<comment type="caution">
    <text evidence="1">The sequence shown here is derived from an EMBL/GenBank/DDBJ whole genome shotgun (WGS) entry which is preliminary data.</text>
</comment>
<dbReference type="AlphaFoldDB" id="A0A2A9CYT1"/>
<name>A0A2A9CYT1_9MICO</name>
<dbReference type="EMBL" id="PDJD01000001">
    <property type="protein sequence ID" value="PFG19165.1"/>
    <property type="molecule type" value="Genomic_DNA"/>
</dbReference>
<accession>A0A2A9CYT1</accession>
<dbReference type="SUPFAM" id="SSF82784">
    <property type="entry name" value="OsmC-like"/>
    <property type="match status" value="1"/>
</dbReference>
<sequence>MADDAAPDPILLARYLGDHRWEGRNERGASVAVGPEGEDGVFSPGELLAIAVAACTGMSAERRITSELGDEVALSVGATRHKNAEENRYERIAVELVVAASQMDPERRERMLRTARTAVDKLCTVSRSVTAGLEVDLTLEGEA</sequence>
<dbReference type="InterPro" id="IPR003718">
    <property type="entry name" value="OsmC/Ohr_fam"/>
</dbReference>
<evidence type="ECO:0000313" key="1">
    <source>
        <dbReference type="EMBL" id="PFG19165.1"/>
    </source>
</evidence>
<dbReference type="PANTHER" id="PTHR34352:SF1">
    <property type="entry name" value="PROTEIN YHFA"/>
    <property type="match status" value="1"/>
</dbReference>
<keyword evidence="2" id="KW-1185">Reference proteome</keyword>
<dbReference type="InterPro" id="IPR015946">
    <property type="entry name" value="KH_dom-like_a/b"/>
</dbReference>
<dbReference type="Pfam" id="PF02566">
    <property type="entry name" value="OsmC"/>
    <property type="match status" value="1"/>
</dbReference>
<proteinExistence type="predicted"/>
<dbReference type="PANTHER" id="PTHR34352">
    <property type="entry name" value="PROTEIN YHFA"/>
    <property type="match status" value="1"/>
</dbReference>
<organism evidence="1 2">
    <name type="scientific">Serinibacter salmoneus</name>
    <dbReference type="NCBI Taxonomy" id="556530"/>
    <lineage>
        <taxon>Bacteria</taxon>
        <taxon>Bacillati</taxon>
        <taxon>Actinomycetota</taxon>
        <taxon>Actinomycetes</taxon>
        <taxon>Micrococcales</taxon>
        <taxon>Beutenbergiaceae</taxon>
        <taxon>Serinibacter</taxon>
    </lineage>
</organism>
<dbReference type="Gene3D" id="3.30.300.20">
    <property type="match status" value="1"/>
</dbReference>